<accession>A0A0C7G9I3</accession>
<evidence type="ECO:0000313" key="3">
    <source>
        <dbReference type="Proteomes" id="UP000049127"/>
    </source>
</evidence>
<dbReference type="EMBL" id="CEKZ01000003">
    <property type="protein sequence ID" value="CEQ04262.1"/>
    <property type="molecule type" value="Genomic_DNA"/>
</dbReference>
<dbReference type="Proteomes" id="UP000049127">
    <property type="component" value="Unassembled WGS sequence"/>
</dbReference>
<feature type="transmembrane region" description="Helical" evidence="1">
    <location>
        <begin position="309"/>
        <end position="334"/>
    </location>
</feature>
<feature type="transmembrane region" description="Helical" evidence="1">
    <location>
        <begin position="221"/>
        <end position="244"/>
    </location>
</feature>
<evidence type="ECO:0000256" key="1">
    <source>
        <dbReference type="SAM" id="Phobius"/>
    </source>
</evidence>
<sequence length="340" mass="38702">MFNWEIKKLLKNKSIIISGIILVLLCTMMSFIKPDLETENSYIDNKGNYIQDTREKSVIANSKLDDKVNQLKSLQINNNKNVDILSKSMSDMAKEKLKNDEGKEYKDINFYKVFNFRASNIFSGFIIVGICIYIFSGIYTDEKLSNVDSIILSSKNKYKALFSKLNLAIIMPILIYLMYLIVVGVITYTQYGQPLNGNLQAYRIVDVVAVLKPMTINSYTVINIITMTIIFVSISIFSSLFSFISKNSVESIVSITIFLVIGKLLTLVKFLPRDLLSVISYSNYIDLFMNPQMFIGNYMGNIQIFGQNLGIISLGYVSLIFILLIGILANIYVFKKFLNR</sequence>
<feature type="transmembrane region" description="Helical" evidence="1">
    <location>
        <begin position="12"/>
        <end position="32"/>
    </location>
</feature>
<reference evidence="2 3" key="1">
    <citation type="submission" date="2015-01" db="EMBL/GenBank/DDBJ databases">
        <authorList>
            <person name="Aslett A.Martin."/>
            <person name="De Silva Nishadi"/>
        </authorList>
    </citation>
    <scope>NUCLEOTIDE SEQUENCE [LARGE SCALE GENOMIC DNA]</scope>
    <source>
        <strain evidence="2 3">R28058</strain>
    </source>
</reference>
<gene>
    <name evidence="2" type="ORF">R28058_19951</name>
</gene>
<name>A0A0C7G9I3_PARSO</name>
<protein>
    <submittedName>
        <fullName evidence="2">Membrane protein</fullName>
    </submittedName>
</protein>
<feature type="transmembrane region" description="Helical" evidence="1">
    <location>
        <begin position="121"/>
        <end position="140"/>
    </location>
</feature>
<dbReference type="PANTHER" id="PTHR37305:SF1">
    <property type="entry name" value="MEMBRANE PROTEIN"/>
    <property type="match status" value="1"/>
</dbReference>
<dbReference type="AlphaFoldDB" id="A0A0C7G9I3"/>
<dbReference type="RefSeq" id="WP_055335984.1">
    <property type="nucleotide sequence ID" value="NZ_CDNF01000014.1"/>
</dbReference>
<proteinExistence type="predicted"/>
<dbReference type="PANTHER" id="PTHR37305">
    <property type="entry name" value="INTEGRAL MEMBRANE PROTEIN-RELATED"/>
    <property type="match status" value="1"/>
</dbReference>
<keyword evidence="1" id="KW-1133">Transmembrane helix</keyword>
<dbReference type="OrthoDB" id="1908801at2"/>
<keyword evidence="1" id="KW-0812">Transmembrane</keyword>
<feature type="transmembrane region" description="Helical" evidence="1">
    <location>
        <begin position="251"/>
        <end position="271"/>
    </location>
</feature>
<feature type="transmembrane region" description="Helical" evidence="1">
    <location>
        <begin position="161"/>
        <end position="188"/>
    </location>
</feature>
<organism evidence="2 3">
    <name type="scientific">Paraclostridium sordellii</name>
    <name type="common">Clostridium sordellii</name>
    <dbReference type="NCBI Taxonomy" id="1505"/>
    <lineage>
        <taxon>Bacteria</taxon>
        <taxon>Bacillati</taxon>
        <taxon>Bacillota</taxon>
        <taxon>Clostridia</taxon>
        <taxon>Peptostreptococcales</taxon>
        <taxon>Peptostreptococcaceae</taxon>
        <taxon>Paraclostridium</taxon>
    </lineage>
</organism>
<evidence type="ECO:0000313" key="2">
    <source>
        <dbReference type="EMBL" id="CEQ04262.1"/>
    </source>
</evidence>
<keyword evidence="1" id="KW-0472">Membrane</keyword>